<evidence type="ECO:0000256" key="1">
    <source>
        <dbReference type="SAM" id="Phobius"/>
    </source>
</evidence>
<proteinExistence type="predicted"/>
<feature type="transmembrane region" description="Helical" evidence="1">
    <location>
        <begin position="84"/>
        <end position="109"/>
    </location>
</feature>
<name>A0A5J4WS51_9EUKA</name>
<dbReference type="AlphaFoldDB" id="A0A5J4WS51"/>
<feature type="transmembrane region" description="Helical" evidence="1">
    <location>
        <begin position="129"/>
        <end position="147"/>
    </location>
</feature>
<comment type="caution">
    <text evidence="2">The sequence shown here is derived from an EMBL/GenBank/DDBJ whole genome shotgun (WGS) entry which is preliminary data.</text>
</comment>
<feature type="transmembrane region" description="Helical" evidence="1">
    <location>
        <begin position="51"/>
        <end position="72"/>
    </location>
</feature>
<organism evidence="2 3">
    <name type="scientific">Streblomastix strix</name>
    <dbReference type="NCBI Taxonomy" id="222440"/>
    <lineage>
        <taxon>Eukaryota</taxon>
        <taxon>Metamonada</taxon>
        <taxon>Preaxostyla</taxon>
        <taxon>Oxymonadida</taxon>
        <taxon>Streblomastigidae</taxon>
        <taxon>Streblomastix</taxon>
    </lineage>
</organism>
<feature type="transmembrane region" description="Helical" evidence="1">
    <location>
        <begin position="167"/>
        <end position="186"/>
    </location>
</feature>
<gene>
    <name evidence="2" type="ORF">EZS28_006726</name>
</gene>
<reference evidence="2 3" key="1">
    <citation type="submission" date="2019-03" db="EMBL/GenBank/DDBJ databases">
        <title>Single cell metagenomics reveals metabolic interactions within the superorganism composed of flagellate Streblomastix strix and complex community of Bacteroidetes bacteria on its surface.</title>
        <authorList>
            <person name="Treitli S.C."/>
            <person name="Kolisko M."/>
            <person name="Husnik F."/>
            <person name="Keeling P."/>
            <person name="Hampl V."/>
        </authorList>
    </citation>
    <scope>NUCLEOTIDE SEQUENCE [LARGE SCALE GENOMIC DNA]</scope>
    <source>
        <strain evidence="2">ST1C</strain>
    </source>
</reference>
<dbReference type="EMBL" id="SNRW01001111">
    <property type="protein sequence ID" value="KAA6397748.1"/>
    <property type="molecule type" value="Genomic_DNA"/>
</dbReference>
<evidence type="ECO:0000313" key="2">
    <source>
        <dbReference type="EMBL" id="KAA6397748.1"/>
    </source>
</evidence>
<accession>A0A5J4WS51</accession>
<keyword evidence="1" id="KW-0812">Transmembrane</keyword>
<sequence>MITYRTKNTEQTFCTGLFVTTRAFSSFQQAPFAENVVALLTLCQTDFTCGLIALTANFPCILMIFTPSLLAGRAFYSTLITEPLIAFLTFRLLTGLTFITINFITFMALSLTYFASHFITLAALNSSQFASIANFSPAILTLLLYALTTDSMFTSLTQCSIDPTLLAMNFVAFLAFNCAILTYSILTF</sequence>
<keyword evidence="1" id="KW-1133">Transmembrane helix</keyword>
<dbReference type="Proteomes" id="UP000324800">
    <property type="component" value="Unassembled WGS sequence"/>
</dbReference>
<protein>
    <submittedName>
        <fullName evidence="2">Uncharacterized protein</fullName>
    </submittedName>
</protein>
<evidence type="ECO:0000313" key="3">
    <source>
        <dbReference type="Proteomes" id="UP000324800"/>
    </source>
</evidence>
<keyword evidence="1" id="KW-0472">Membrane</keyword>